<reference evidence="7" key="1">
    <citation type="submission" date="2021-05" db="EMBL/GenBank/DDBJ databases">
        <authorList>
            <person name="Alioto T."/>
            <person name="Alioto T."/>
            <person name="Gomez Garrido J."/>
        </authorList>
    </citation>
    <scope>NUCLEOTIDE SEQUENCE</scope>
</reference>
<feature type="compositionally biased region" description="Polar residues" evidence="5">
    <location>
        <begin position="265"/>
        <end position="281"/>
    </location>
</feature>
<feature type="compositionally biased region" description="Polar residues" evidence="5">
    <location>
        <begin position="771"/>
        <end position="784"/>
    </location>
</feature>
<feature type="compositionally biased region" description="Polar residues" evidence="5">
    <location>
        <begin position="746"/>
        <end position="756"/>
    </location>
</feature>
<feature type="domain" description="TATA element modulatory factor 1 TATA binding" evidence="6">
    <location>
        <begin position="1563"/>
        <end position="1665"/>
    </location>
</feature>
<feature type="compositionally biased region" description="Low complexity" evidence="5">
    <location>
        <begin position="552"/>
        <end position="565"/>
    </location>
</feature>
<feature type="region of interest" description="Disordered" evidence="5">
    <location>
        <begin position="771"/>
        <end position="900"/>
    </location>
</feature>
<feature type="compositionally biased region" description="Basic and acidic residues" evidence="5">
    <location>
        <begin position="224"/>
        <end position="236"/>
    </location>
</feature>
<feature type="compositionally biased region" description="Low complexity" evidence="5">
    <location>
        <begin position="945"/>
        <end position="969"/>
    </location>
</feature>
<dbReference type="GO" id="GO:0005783">
    <property type="term" value="C:endoplasmic reticulum"/>
    <property type="evidence" value="ECO:0007669"/>
    <property type="project" value="TreeGrafter"/>
</dbReference>
<feature type="compositionally biased region" description="Polar residues" evidence="5">
    <location>
        <begin position="682"/>
        <end position="714"/>
    </location>
</feature>
<feature type="coiled-coil region" evidence="4">
    <location>
        <begin position="1599"/>
        <end position="1664"/>
    </location>
</feature>
<dbReference type="PANTHER" id="PTHR46515:SF1">
    <property type="entry name" value="TATA ELEMENT MODULATORY FACTOR"/>
    <property type="match status" value="1"/>
</dbReference>
<proteinExistence type="predicted"/>
<feature type="region of interest" description="Disordered" evidence="5">
    <location>
        <begin position="932"/>
        <end position="1043"/>
    </location>
</feature>
<feature type="compositionally biased region" description="Polar residues" evidence="5">
    <location>
        <begin position="21"/>
        <end position="48"/>
    </location>
</feature>
<name>A0A8D8YH64_9HEMI</name>
<feature type="compositionally biased region" description="Basic and acidic residues" evidence="5">
    <location>
        <begin position="243"/>
        <end position="264"/>
    </location>
</feature>
<feature type="compositionally biased region" description="Polar residues" evidence="5">
    <location>
        <begin position="73"/>
        <end position="97"/>
    </location>
</feature>
<dbReference type="GO" id="GO:0005794">
    <property type="term" value="C:Golgi apparatus"/>
    <property type="evidence" value="ECO:0007669"/>
    <property type="project" value="UniProtKB-SubCell"/>
</dbReference>
<comment type="subcellular location">
    <subcellularLocation>
        <location evidence="1">Golgi apparatus</location>
    </subcellularLocation>
</comment>
<feature type="compositionally biased region" description="Polar residues" evidence="5">
    <location>
        <begin position="623"/>
        <end position="637"/>
    </location>
</feature>
<evidence type="ECO:0000256" key="4">
    <source>
        <dbReference type="SAM" id="Coils"/>
    </source>
</evidence>
<evidence type="ECO:0000313" key="7">
    <source>
        <dbReference type="EMBL" id="CAG6728680.1"/>
    </source>
</evidence>
<feature type="compositionally biased region" description="Basic and acidic residues" evidence="5">
    <location>
        <begin position="122"/>
        <end position="136"/>
    </location>
</feature>
<dbReference type="InterPro" id="IPR052602">
    <property type="entry name" value="Growth_transcription_reg"/>
</dbReference>
<dbReference type="InterPro" id="IPR022091">
    <property type="entry name" value="TMF_TATA-bd"/>
</dbReference>
<accession>A0A8D8YH64</accession>
<feature type="coiled-coil region" evidence="4">
    <location>
        <begin position="1172"/>
        <end position="1327"/>
    </location>
</feature>
<evidence type="ECO:0000256" key="1">
    <source>
        <dbReference type="ARBA" id="ARBA00004555"/>
    </source>
</evidence>
<keyword evidence="2" id="KW-0333">Golgi apparatus</keyword>
<feature type="compositionally biased region" description="Gly residues" evidence="5">
    <location>
        <begin position="982"/>
        <end position="1000"/>
    </location>
</feature>
<feature type="compositionally biased region" description="Polar residues" evidence="5">
    <location>
        <begin position="167"/>
        <end position="176"/>
    </location>
</feature>
<sequence>MPSTNKTLDITDEAEDDVKTTTDTSASQVASEPSTPFASNSIWGSFTGSFFEPQSPESATSDNSGDSSQSISKQPDTTASSLHESFSLIKQRSSTVGAKNKHTTKLSKSFDQPHPNKKSGGNKHDASSGRKVSREETSEDVCVTNKDKIKNIEDDVTHQDKLKESENSPIESQDTVNTKEKGRLVESQDKVNTKEKGELVRQDEHNVKTEEHIDVKSKKSNQHSFDRKHVPDESSKLRSNVKTVDKDNQSSKDVENTSHSRDNISESSSKLGKLDSASSSRSEIKTGMNKKTHQETTRTDLSKSGSEKSKQTKTRSDETMEETSKSEDQIANLEDVMDNAMPTRKTSQLIETYKDKTNTPATDGEIKHKDNTNTPAADEDEDIKDKDKTNTAVTDEEIKDKDKTNKIDTDIDKTKEVTSSNNQSAHGDDSESSNSNLKSETVESKHVKIVESKTKHASIEESSHSEPSNIPAQEPSSILEVLKGSSQEPSSIREGLESPAQKGLITSQEELVPFQKDLTPSQEDLVPFQEDLTPSQKDLTPSQGQSSIQEDPGSSDTVSSQPSPSEGIHIPNEVPAADKDKKDSSPPSQTPVPVKPTPTSGGGEIILRRKATSESEREKRTSYRVSSSSAGNGNNRLSTISHDSSSRLSSESASVEIMPSPEDSNSASRSLSTSSSVARIPQSASLDELTSPSVEIISETSSSGDKQPSRSSESVEVLQAGDEREEEEGEGEDISLDNDIEEGDDSYQSMSESTQTLTTAMNVMLKSTSSLETSFTDMGSSRENISLPRSLHLSLTQFTPQSQSSPLTQSTSHSHSTQGDTPLTQSTSHSHSTITEADTSLTQSGSHSHSTQSSGQVETQIVQDKEKEASSTVEGNASSLLSKSSHQADSSQGVEGVMDGSASTLVASSDDGTFVHVRDSSPVSSERCEFIRIGSSHTSGDEMDTNTTSSSIEIISSPNGEGSSSTNTSRQSPAKLAPASRGPGGGGSSSRYKGGLGGSSGSRPHHIPELLQGGGGGGGSGTVMTHRRAPSETSSEDTETDKLQKKISEMTEILEARELKLLTLSKQHGDLNETNSNLKVENENMIRMNQEFTHRLATLEKQYQQAMKEKENLRRQVEATKLAASKQHSDEDKDEIIGQLRSEGAALSKQQLALTTSLRKLRASEKENNRTLDTLRGELDQRTSDLERLQKLVQAKEEVERTQIEAVNQLSKTNSRLERDVSSLQQQLDTLTTTLIESQKELHARTVALTDLERRLEENEVSVENKLRHQLEQEIAQETERRQTVERSLQHLRDSLLTAEHQHTQREEKLRQENLTLMRRLEDSQLRNEHLSDSMISATKPLAQQIESLSQTHAQASEAWDVQERNLNQTINELQSRLSSLKNIERTSKEQSIAAAAKISALESKLETEHRDVLRLREQLQQLNEDIEKLSSEKESVLQAKDAQIVSLTQDLAESRRCCIGLEQQLSVERAAVESEKRRIVSLQDQMQGYHQQVSSVPVSHPMPEGQQDHTTPPGFLSHSQRSSPLSLGRAGSVTDSVFPPSEDGDAHAHNTSLNKSVYDSLRHGGSTSLIESLQSQVKLKDTEVQHLQWELSRRDLERVSLQETVTNLSARLEELERSMAGHSELQTQYDALLQMYGEKLEECQELRLDLDDVKEMYKAQIDQLLKKDESG</sequence>
<feature type="compositionally biased region" description="Acidic residues" evidence="5">
    <location>
        <begin position="723"/>
        <end position="745"/>
    </location>
</feature>
<evidence type="ECO:0000256" key="3">
    <source>
        <dbReference type="ARBA" id="ARBA00023054"/>
    </source>
</evidence>
<feature type="compositionally biased region" description="Low complexity" evidence="5">
    <location>
        <begin position="794"/>
        <end position="856"/>
    </location>
</feature>
<dbReference type="PANTHER" id="PTHR46515">
    <property type="entry name" value="TATA ELEMENT MODULATORY FACTOR TMF1"/>
    <property type="match status" value="1"/>
</dbReference>
<evidence type="ECO:0000256" key="2">
    <source>
        <dbReference type="ARBA" id="ARBA00023034"/>
    </source>
</evidence>
<feature type="compositionally biased region" description="Polar residues" evidence="5">
    <location>
        <begin position="532"/>
        <end position="549"/>
    </location>
</feature>
<feature type="region of interest" description="Disordered" evidence="5">
    <location>
        <begin position="1"/>
        <end position="756"/>
    </location>
</feature>
<evidence type="ECO:0000256" key="5">
    <source>
        <dbReference type="SAM" id="MobiDB-lite"/>
    </source>
</evidence>
<dbReference type="InterPro" id="IPR022092">
    <property type="entry name" value="TMF_DNA-bd"/>
</dbReference>
<feature type="coiled-coil region" evidence="4">
    <location>
        <begin position="1071"/>
        <end position="1123"/>
    </location>
</feature>
<feature type="compositionally biased region" description="Basic and acidic residues" evidence="5">
    <location>
        <begin position="611"/>
        <end position="621"/>
    </location>
</feature>
<feature type="compositionally biased region" description="Low complexity" evidence="5">
    <location>
        <begin position="638"/>
        <end position="654"/>
    </location>
</feature>
<feature type="compositionally biased region" description="Basic and acidic residues" evidence="5">
    <location>
        <begin position="396"/>
        <end position="416"/>
    </location>
</feature>
<feature type="compositionally biased region" description="Basic and acidic residues" evidence="5">
    <location>
        <begin position="145"/>
        <end position="166"/>
    </location>
</feature>
<organism evidence="7">
    <name type="scientific">Cacopsylla melanoneura</name>
    <dbReference type="NCBI Taxonomy" id="428564"/>
    <lineage>
        <taxon>Eukaryota</taxon>
        <taxon>Metazoa</taxon>
        <taxon>Ecdysozoa</taxon>
        <taxon>Arthropoda</taxon>
        <taxon>Hexapoda</taxon>
        <taxon>Insecta</taxon>
        <taxon>Pterygota</taxon>
        <taxon>Neoptera</taxon>
        <taxon>Paraneoptera</taxon>
        <taxon>Hemiptera</taxon>
        <taxon>Sternorrhyncha</taxon>
        <taxon>Psylloidea</taxon>
        <taxon>Psyllidae</taxon>
        <taxon>Psyllinae</taxon>
        <taxon>Cacopsylla</taxon>
    </lineage>
</organism>
<feature type="compositionally biased region" description="Low complexity" evidence="5">
    <location>
        <begin position="58"/>
        <end position="72"/>
    </location>
</feature>
<dbReference type="EMBL" id="HBUF01376811">
    <property type="protein sequence ID" value="CAG6728680.1"/>
    <property type="molecule type" value="Transcribed_RNA"/>
</dbReference>
<keyword evidence="3 4" id="KW-0175">Coiled coil</keyword>
<feature type="compositionally biased region" description="Basic and acidic residues" evidence="5">
    <location>
        <begin position="177"/>
        <end position="217"/>
    </location>
</feature>
<feature type="coiled-coil region" evidence="4">
    <location>
        <begin position="1364"/>
        <end position="1440"/>
    </location>
</feature>
<feature type="compositionally biased region" description="Gly residues" evidence="5">
    <location>
        <begin position="1012"/>
        <end position="1021"/>
    </location>
</feature>
<evidence type="ECO:0000259" key="6">
    <source>
        <dbReference type="Pfam" id="PF12325"/>
    </source>
</evidence>
<feature type="region of interest" description="Disordered" evidence="5">
    <location>
        <begin position="1491"/>
        <end position="1551"/>
    </location>
</feature>
<protein>
    <submittedName>
        <fullName evidence="7">TATA element modulatory factor</fullName>
    </submittedName>
</protein>
<feature type="compositionally biased region" description="Basic and acidic residues" evidence="5">
    <location>
        <begin position="440"/>
        <end position="464"/>
    </location>
</feature>
<feature type="compositionally biased region" description="Basic and acidic residues" evidence="5">
    <location>
        <begin position="292"/>
        <end position="328"/>
    </location>
</feature>
<feature type="compositionally biased region" description="Polar residues" evidence="5">
    <location>
        <begin position="465"/>
        <end position="476"/>
    </location>
</feature>
<dbReference type="Pfam" id="PF12329">
    <property type="entry name" value="TMF_DNA_bd"/>
    <property type="match status" value="1"/>
</dbReference>
<feature type="compositionally biased region" description="Polar residues" evidence="5">
    <location>
        <begin position="870"/>
        <end position="893"/>
    </location>
</feature>
<dbReference type="Pfam" id="PF12325">
    <property type="entry name" value="TMF_TATA_bd"/>
    <property type="match status" value="1"/>
</dbReference>
<feature type="compositionally biased region" description="Low complexity" evidence="5">
    <location>
        <begin position="664"/>
        <end position="676"/>
    </location>
</feature>